<organism evidence="2 3">
    <name type="scientific">Mycolicibacterium insubricum</name>
    <dbReference type="NCBI Taxonomy" id="444597"/>
    <lineage>
        <taxon>Bacteria</taxon>
        <taxon>Bacillati</taxon>
        <taxon>Actinomycetota</taxon>
        <taxon>Actinomycetes</taxon>
        <taxon>Mycobacteriales</taxon>
        <taxon>Mycobacteriaceae</taxon>
        <taxon>Mycolicibacterium</taxon>
    </lineage>
</organism>
<evidence type="ECO:0000313" key="2">
    <source>
        <dbReference type="EMBL" id="ORA66833.1"/>
    </source>
</evidence>
<keyword evidence="3" id="KW-1185">Reference proteome</keyword>
<evidence type="ECO:0000313" key="3">
    <source>
        <dbReference type="Proteomes" id="UP000192801"/>
    </source>
</evidence>
<reference evidence="2 3" key="1">
    <citation type="submission" date="2016-12" db="EMBL/GenBank/DDBJ databases">
        <title>The new phylogeny of genus Mycobacterium.</title>
        <authorList>
            <person name="Tortoli E."/>
            <person name="Trovato A."/>
            <person name="Cirillo D.M."/>
        </authorList>
    </citation>
    <scope>NUCLEOTIDE SEQUENCE [LARGE SCALE GENOMIC DNA]</scope>
    <source>
        <strain evidence="2 3">DSM 45130</strain>
    </source>
</reference>
<name>A0A1X0D387_9MYCO</name>
<dbReference type="InterPro" id="IPR003870">
    <property type="entry name" value="DUF222"/>
</dbReference>
<dbReference type="AlphaFoldDB" id="A0A1X0D387"/>
<dbReference type="InterPro" id="IPR003615">
    <property type="entry name" value="HNH_nuc"/>
</dbReference>
<dbReference type="STRING" id="444597.BST26_16745"/>
<sequence>MGRLADRGTVAAALSRLEAAASDFDALNLDALSDTDVLAVAGRLEAVARAHAVTDHRVMARLARLSPREFGAKSVVELIATRLRISRRATHTRLRAAALLSPQLPITGAALPPKLPATAAAVSEGRISGEHVTVIADFMARLPQRVEPELRAEVEAELAGYATETTPEDLRALALRLASMIDTDGPLDDEDRARRRGIVIGPQGVDGMSKLTGWVTPQWRATVEAICAKLGAPGMCDPTQKDPCVDGTPTQEHIDGDKRSVEQRTHDALLAAGRAVLASGSLGKLNGLPATIVITTTLQDLTDAVGVGITAGGTVLPMSDVIREAREAYHYLAVFDRHTNIPLYLGRSRRTASPGQRIVLYARDLGCTFPTCTTPGYRCEIHHCDPWRGVGQTNVDAMAQTCPGHHRMTEGHPATRWTVRLRKDGLVEWVPPPKLDTDGPRVNNYHHPGRLLTRYRNRPRTTGTLRS</sequence>
<dbReference type="Proteomes" id="UP000192801">
    <property type="component" value="Unassembled WGS sequence"/>
</dbReference>
<feature type="domain" description="DUF222" evidence="1">
    <location>
        <begin position="40"/>
        <end position="364"/>
    </location>
</feature>
<protein>
    <recommendedName>
        <fullName evidence="1">DUF222 domain-containing protein</fullName>
    </recommendedName>
</protein>
<dbReference type="EMBL" id="MVHS01000048">
    <property type="protein sequence ID" value="ORA66833.1"/>
    <property type="molecule type" value="Genomic_DNA"/>
</dbReference>
<proteinExistence type="predicted"/>
<dbReference type="CDD" id="cd00085">
    <property type="entry name" value="HNHc"/>
    <property type="match status" value="1"/>
</dbReference>
<evidence type="ECO:0000259" key="1">
    <source>
        <dbReference type="Pfam" id="PF02720"/>
    </source>
</evidence>
<accession>A0A1X0D387</accession>
<comment type="caution">
    <text evidence="2">The sequence shown here is derived from an EMBL/GenBank/DDBJ whole genome shotgun (WGS) entry which is preliminary data.</text>
</comment>
<gene>
    <name evidence="2" type="ORF">BST26_16745</name>
</gene>
<dbReference type="Pfam" id="PF02720">
    <property type="entry name" value="DUF222"/>
    <property type="match status" value="1"/>
</dbReference>